<accession>A0A061GZB7</accession>
<name>A0A061GZB7_THECC</name>
<gene>
    <name evidence="1" type="ORF">TCM_040784</name>
</gene>
<proteinExistence type="predicted"/>
<reference evidence="1 2" key="1">
    <citation type="journal article" date="2013" name="Genome Biol.">
        <title>The genome sequence of the most widely cultivated cacao type and its use to identify candidate genes regulating pod color.</title>
        <authorList>
            <person name="Motamayor J.C."/>
            <person name="Mockaitis K."/>
            <person name="Schmutz J."/>
            <person name="Haiminen N."/>
            <person name="Iii D.L."/>
            <person name="Cornejo O."/>
            <person name="Findley S.D."/>
            <person name="Zheng P."/>
            <person name="Utro F."/>
            <person name="Royaert S."/>
            <person name="Saski C."/>
            <person name="Jenkins J."/>
            <person name="Podicheti R."/>
            <person name="Zhao M."/>
            <person name="Scheffler B.E."/>
            <person name="Stack J.C."/>
            <person name="Feltus F.A."/>
            <person name="Mustiga G.M."/>
            <person name="Amores F."/>
            <person name="Phillips W."/>
            <person name="Marelli J.P."/>
            <person name="May G.D."/>
            <person name="Shapiro H."/>
            <person name="Ma J."/>
            <person name="Bustamante C.D."/>
            <person name="Schnell R.J."/>
            <person name="Main D."/>
            <person name="Gilbert D."/>
            <person name="Parida L."/>
            <person name="Kuhn D.N."/>
        </authorList>
    </citation>
    <scope>NUCLEOTIDE SEQUENCE [LARGE SCALE GENOMIC DNA]</scope>
    <source>
        <strain evidence="2">cv. Matina 1-6</strain>
    </source>
</reference>
<keyword evidence="2" id="KW-1185">Reference proteome</keyword>
<dbReference type="Proteomes" id="UP000026915">
    <property type="component" value="Chromosome 9"/>
</dbReference>
<dbReference type="InParanoid" id="A0A061GZB7"/>
<evidence type="ECO:0000313" key="1">
    <source>
        <dbReference type="EMBL" id="EOY32754.1"/>
    </source>
</evidence>
<dbReference type="Gramene" id="EOY32754">
    <property type="protein sequence ID" value="EOY32754"/>
    <property type="gene ID" value="TCM_040784"/>
</dbReference>
<protein>
    <submittedName>
        <fullName evidence="1">Uncharacterized protein</fullName>
    </submittedName>
</protein>
<evidence type="ECO:0000313" key="2">
    <source>
        <dbReference type="Proteomes" id="UP000026915"/>
    </source>
</evidence>
<organism evidence="1 2">
    <name type="scientific">Theobroma cacao</name>
    <name type="common">Cacao</name>
    <name type="synonym">Cocoa</name>
    <dbReference type="NCBI Taxonomy" id="3641"/>
    <lineage>
        <taxon>Eukaryota</taxon>
        <taxon>Viridiplantae</taxon>
        <taxon>Streptophyta</taxon>
        <taxon>Embryophyta</taxon>
        <taxon>Tracheophyta</taxon>
        <taxon>Spermatophyta</taxon>
        <taxon>Magnoliopsida</taxon>
        <taxon>eudicotyledons</taxon>
        <taxon>Gunneridae</taxon>
        <taxon>Pentapetalae</taxon>
        <taxon>rosids</taxon>
        <taxon>malvids</taxon>
        <taxon>Malvales</taxon>
        <taxon>Malvaceae</taxon>
        <taxon>Byttnerioideae</taxon>
        <taxon>Theobroma</taxon>
    </lineage>
</organism>
<dbReference type="EMBL" id="CM001887">
    <property type="protein sequence ID" value="EOY32754.1"/>
    <property type="molecule type" value="Genomic_DNA"/>
</dbReference>
<dbReference type="STRING" id="3641.A0A061GZB7"/>
<dbReference type="HOGENOM" id="CLU_1941908_0_0_1"/>
<dbReference type="AlphaFoldDB" id="A0A061GZB7"/>
<sequence>MSLRTKGFKLCLLSISRVPAQEVLGLLVAARKERRCCTACGSIYVSLDKPKESANNAEVNCICDDIITPRPNRLSSNRDQAWEASNNLHDNLSCCDSCFGDREATLFCSMLRQYLVKKNSSVYVAPVHVI</sequence>